<proteinExistence type="predicted"/>
<accession>A0A2P2NLI4</accession>
<sequence length="71" mass="8356">MKTEKKISKHVPLGSNNKCYQKRKESINFINLGCYVSCFQATKVHNEEIQQQKWELLVTRNHEIDCHCFSA</sequence>
<organism evidence="1">
    <name type="scientific">Rhizophora mucronata</name>
    <name type="common">Asiatic mangrove</name>
    <dbReference type="NCBI Taxonomy" id="61149"/>
    <lineage>
        <taxon>Eukaryota</taxon>
        <taxon>Viridiplantae</taxon>
        <taxon>Streptophyta</taxon>
        <taxon>Embryophyta</taxon>
        <taxon>Tracheophyta</taxon>
        <taxon>Spermatophyta</taxon>
        <taxon>Magnoliopsida</taxon>
        <taxon>eudicotyledons</taxon>
        <taxon>Gunneridae</taxon>
        <taxon>Pentapetalae</taxon>
        <taxon>rosids</taxon>
        <taxon>fabids</taxon>
        <taxon>Malpighiales</taxon>
        <taxon>Rhizophoraceae</taxon>
        <taxon>Rhizophora</taxon>
    </lineage>
</organism>
<name>A0A2P2NLI4_RHIMU</name>
<dbReference type="AlphaFoldDB" id="A0A2P2NLI4"/>
<reference evidence="1" key="1">
    <citation type="submission" date="2018-02" db="EMBL/GenBank/DDBJ databases">
        <title>Rhizophora mucronata_Transcriptome.</title>
        <authorList>
            <person name="Meera S.P."/>
            <person name="Sreeshan A."/>
            <person name="Augustine A."/>
        </authorList>
    </citation>
    <scope>NUCLEOTIDE SEQUENCE</scope>
    <source>
        <tissue evidence="1">Leaf</tissue>
    </source>
</reference>
<dbReference type="EMBL" id="GGEC01062852">
    <property type="protein sequence ID" value="MBX43336.1"/>
    <property type="molecule type" value="Transcribed_RNA"/>
</dbReference>
<evidence type="ECO:0000313" key="1">
    <source>
        <dbReference type="EMBL" id="MBX43336.1"/>
    </source>
</evidence>
<protein>
    <submittedName>
        <fullName evidence="1">Uncharacterized protein</fullName>
    </submittedName>
</protein>